<gene>
    <name evidence="1" type="ORF">MNBD_UNCLBAC01-1114</name>
</gene>
<evidence type="ECO:0008006" key="2">
    <source>
        <dbReference type="Google" id="ProtNLM"/>
    </source>
</evidence>
<reference evidence="1" key="1">
    <citation type="submission" date="2018-06" db="EMBL/GenBank/DDBJ databases">
        <authorList>
            <person name="Zhirakovskaya E."/>
        </authorList>
    </citation>
    <scope>NUCLEOTIDE SEQUENCE</scope>
</reference>
<dbReference type="InterPro" id="IPR035093">
    <property type="entry name" value="RelE/ParE_toxin_dom_sf"/>
</dbReference>
<evidence type="ECO:0000313" key="1">
    <source>
        <dbReference type="EMBL" id="VAX35900.1"/>
    </source>
</evidence>
<sequence>MKIKEVLVLKEAVADLECGRIFYESNAQSIGNYFFDSLILDIESLKFYAGIHSKRCEMYRLLSKRFPFAVYYEIDENFVKVVAVLDLRRDPAWSYNQLKTRKNSQKKERK</sequence>
<accession>A0A3B1DLU7</accession>
<name>A0A3B1DLU7_9ZZZZ</name>
<protein>
    <recommendedName>
        <fullName evidence="2">Type II toxin-antitoxin system RelE/ParE family toxin</fullName>
    </recommendedName>
</protein>
<dbReference type="Gene3D" id="3.30.2310.20">
    <property type="entry name" value="RelE-like"/>
    <property type="match status" value="1"/>
</dbReference>
<organism evidence="1">
    <name type="scientific">hydrothermal vent metagenome</name>
    <dbReference type="NCBI Taxonomy" id="652676"/>
    <lineage>
        <taxon>unclassified sequences</taxon>
        <taxon>metagenomes</taxon>
        <taxon>ecological metagenomes</taxon>
    </lineage>
</organism>
<proteinExistence type="predicted"/>
<dbReference type="EMBL" id="UOGJ01000075">
    <property type="protein sequence ID" value="VAX35900.1"/>
    <property type="molecule type" value="Genomic_DNA"/>
</dbReference>
<dbReference type="AlphaFoldDB" id="A0A3B1DLU7"/>